<evidence type="ECO:0000256" key="5">
    <source>
        <dbReference type="ARBA" id="ARBA00022741"/>
    </source>
</evidence>
<dbReference type="SUPFAM" id="SSF52540">
    <property type="entry name" value="P-loop containing nucleoside triphosphate hydrolases"/>
    <property type="match status" value="1"/>
</dbReference>
<keyword evidence="11" id="KW-0479">Metal-binding</keyword>
<feature type="binding site" evidence="12">
    <location>
        <position position="91"/>
    </location>
    <ligand>
        <name>GTP</name>
        <dbReference type="ChEBI" id="CHEBI:37565"/>
    </ligand>
</feature>
<keyword evidence="6" id="KW-0256">Endoplasmic reticulum</keyword>
<dbReference type="Proteomes" id="UP000604046">
    <property type="component" value="Unassembled WGS sequence"/>
</dbReference>
<keyword evidence="8" id="KW-0653">Protein transport</keyword>
<dbReference type="GO" id="GO:0016192">
    <property type="term" value="P:vesicle-mediated transport"/>
    <property type="evidence" value="ECO:0007669"/>
    <property type="project" value="UniProtKB-KW"/>
</dbReference>
<feature type="binding site" evidence="12">
    <location>
        <position position="89"/>
    </location>
    <ligand>
        <name>GTP</name>
        <dbReference type="ChEBI" id="CHEBI:37565"/>
    </ligand>
</feature>
<evidence type="ECO:0000256" key="9">
    <source>
        <dbReference type="ARBA" id="ARBA00023034"/>
    </source>
</evidence>
<evidence type="ECO:0000256" key="8">
    <source>
        <dbReference type="ARBA" id="ARBA00022927"/>
    </source>
</evidence>
<evidence type="ECO:0000256" key="14">
    <source>
        <dbReference type="PIRSR" id="PIRSR606689-2"/>
    </source>
</evidence>
<dbReference type="GO" id="GO:0005525">
    <property type="term" value="F:GTP binding"/>
    <property type="evidence" value="ECO:0007669"/>
    <property type="project" value="UniProtKB-KW"/>
</dbReference>
<dbReference type="InterPro" id="IPR006687">
    <property type="entry name" value="Small_GTPase_SAR1"/>
</dbReference>
<dbReference type="GO" id="GO:0006886">
    <property type="term" value="P:intracellular protein transport"/>
    <property type="evidence" value="ECO:0007669"/>
    <property type="project" value="InterPro"/>
</dbReference>
<evidence type="ECO:0000256" key="7">
    <source>
        <dbReference type="ARBA" id="ARBA00022892"/>
    </source>
</evidence>
<keyword evidence="9" id="KW-0333">Golgi apparatus</keyword>
<dbReference type="OrthoDB" id="2011769at2759"/>
<evidence type="ECO:0000256" key="1">
    <source>
        <dbReference type="ARBA" id="ARBA00004240"/>
    </source>
</evidence>
<name>A0A812UU95_9DINO</name>
<comment type="caution">
    <text evidence="15">The sequence shown here is derived from an EMBL/GenBank/DDBJ whole genome shotgun (WGS) entry which is preliminary data.</text>
</comment>
<dbReference type="Gene3D" id="3.40.50.300">
    <property type="entry name" value="P-loop containing nucleotide triphosphate hydrolases"/>
    <property type="match status" value="1"/>
</dbReference>
<protein>
    <submittedName>
        <fullName evidence="15">SAR1A protein</fullName>
    </submittedName>
</protein>
<feature type="binding site" evidence="14">
    <location>
        <position position="110"/>
    </location>
    <ligand>
        <name>Mg(2+)</name>
        <dbReference type="ChEBI" id="CHEBI:18420"/>
    </ligand>
</feature>
<evidence type="ECO:0000256" key="13">
    <source>
        <dbReference type="PIRSR" id="PIRSR606689-1"/>
    </source>
</evidence>
<comment type="similarity">
    <text evidence="3">Belongs to the small GTPase superfamily. SAR1 family.</text>
</comment>
<feature type="binding site" evidence="12">
    <location>
        <position position="93"/>
    </location>
    <ligand>
        <name>GTP</name>
        <dbReference type="ChEBI" id="CHEBI:37565"/>
    </ligand>
</feature>
<keyword evidence="10 13" id="KW-0342">GTP-binding</keyword>
<feature type="binding site" evidence="14">
    <location>
        <position position="93"/>
    </location>
    <ligand>
        <name>Mg(2+)</name>
        <dbReference type="ChEBI" id="CHEBI:18420"/>
    </ligand>
</feature>
<evidence type="ECO:0000313" key="15">
    <source>
        <dbReference type="EMBL" id="CAE7583867.1"/>
    </source>
</evidence>
<evidence type="ECO:0000256" key="2">
    <source>
        <dbReference type="ARBA" id="ARBA00004555"/>
    </source>
</evidence>
<dbReference type="EMBL" id="CAJNDS010002749">
    <property type="protein sequence ID" value="CAE7583867.1"/>
    <property type="molecule type" value="Genomic_DNA"/>
</dbReference>
<dbReference type="SMART" id="SM00178">
    <property type="entry name" value="SAR"/>
    <property type="match status" value="1"/>
</dbReference>
<evidence type="ECO:0000256" key="4">
    <source>
        <dbReference type="ARBA" id="ARBA00022448"/>
    </source>
</evidence>
<dbReference type="PANTHER" id="PTHR45684">
    <property type="entry name" value="RE74312P"/>
    <property type="match status" value="1"/>
</dbReference>
<dbReference type="InterPro" id="IPR027417">
    <property type="entry name" value="P-loop_NTPase"/>
</dbReference>
<keyword evidence="16" id="KW-1185">Reference proteome</keyword>
<dbReference type="GO" id="GO:0005794">
    <property type="term" value="C:Golgi apparatus"/>
    <property type="evidence" value="ECO:0007669"/>
    <property type="project" value="UniProtKB-SubCell"/>
</dbReference>
<evidence type="ECO:0000256" key="6">
    <source>
        <dbReference type="ARBA" id="ARBA00022824"/>
    </source>
</evidence>
<dbReference type="GO" id="GO:0003924">
    <property type="term" value="F:GTPase activity"/>
    <property type="evidence" value="ECO:0007669"/>
    <property type="project" value="InterPro"/>
</dbReference>
<dbReference type="GO" id="GO:0046872">
    <property type="term" value="F:metal ion binding"/>
    <property type="evidence" value="ECO:0007669"/>
    <property type="project" value="UniProtKB-KW"/>
</dbReference>
<feature type="binding site" evidence="11">
    <location>
        <position position="88"/>
    </location>
    <ligand>
        <name>Mg(2+)</name>
        <dbReference type="ChEBI" id="CHEBI:18420"/>
    </ligand>
</feature>
<keyword evidence="11" id="KW-0460">Magnesium</keyword>
<feature type="binding site" evidence="13">
    <location>
        <begin position="86"/>
        <end position="93"/>
    </location>
    <ligand>
        <name>GTP</name>
        <dbReference type="ChEBI" id="CHEBI:37565"/>
    </ligand>
</feature>
<evidence type="ECO:0000313" key="16">
    <source>
        <dbReference type="Proteomes" id="UP000604046"/>
    </source>
</evidence>
<feature type="binding site" evidence="13">
    <location>
        <position position="132"/>
    </location>
    <ligand>
        <name>GTP</name>
        <dbReference type="ChEBI" id="CHEBI:37565"/>
    </ligand>
</feature>
<dbReference type="PRINTS" id="PR00328">
    <property type="entry name" value="SAR1GTPBP"/>
</dbReference>
<evidence type="ECO:0000256" key="10">
    <source>
        <dbReference type="ARBA" id="ARBA00023134"/>
    </source>
</evidence>
<keyword evidence="7" id="KW-0931">ER-Golgi transport</keyword>
<gene>
    <name evidence="15" type="primary">SAR1A</name>
    <name evidence="15" type="ORF">SNAT2548_LOCUS33301</name>
</gene>
<keyword evidence="5 12" id="KW-0547">Nucleotide-binding</keyword>
<keyword evidence="4" id="KW-0813">Transport</keyword>
<dbReference type="GO" id="GO:0005783">
    <property type="term" value="C:endoplasmic reticulum"/>
    <property type="evidence" value="ECO:0007669"/>
    <property type="project" value="UniProtKB-SubCell"/>
</dbReference>
<evidence type="ECO:0000256" key="3">
    <source>
        <dbReference type="ARBA" id="ARBA00007507"/>
    </source>
</evidence>
<accession>A0A812UU95</accession>
<dbReference type="InterPro" id="IPR006689">
    <property type="entry name" value="Small_GTPase_ARF/SAR"/>
</dbReference>
<comment type="subcellular location">
    <subcellularLocation>
        <location evidence="1">Endoplasmic reticulum</location>
    </subcellularLocation>
    <subcellularLocation>
        <location evidence="2">Golgi apparatus</location>
    </subcellularLocation>
</comment>
<proteinExistence type="inferred from homology"/>
<reference evidence="15" key="1">
    <citation type="submission" date="2021-02" db="EMBL/GenBank/DDBJ databases">
        <authorList>
            <person name="Dougan E. K."/>
            <person name="Rhodes N."/>
            <person name="Thang M."/>
            <person name="Chan C."/>
        </authorList>
    </citation>
    <scope>NUCLEOTIDE SEQUENCE</scope>
</reference>
<dbReference type="Pfam" id="PF00025">
    <property type="entry name" value="Arf"/>
    <property type="match status" value="1"/>
</dbReference>
<organism evidence="15 16">
    <name type="scientific">Symbiodinium natans</name>
    <dbReference type="NCBI Taxonomy" id="878477"/>
    <lineage>
        <taxon>Eukaryota</taxon>
        <taxon>Sar</taxon>
        <taxon>Alveolata</taxon>
        <taxon>Dinophyceae</taxon>
        <taxon>Suessiales</taxon>
        <taxon>Symbiodiniaceae</taxon>
        <taxon>Symbiodinium</taxon>
    </lineage>
</organism>
<evidence type="ECO:0000256" key="11">
    <source>
        <dbReference type="PIRSR" id="PIRSR606687-1"/>
    </source>
</evidence>
<dbReference type="AlphaFoldDB" id="A0A812UU95"/>
<feature type="binding site" evidence="12">
    <location>
        <position position="92"/>
    </location>
    <ligand>
        <name>GTP</name>
        <dbReference type="ChEBI" id="CHEBI:37565"/>
    </ligand>
</feature>
<feature type="binding site" evidence="12">
    <location>
        <position position="94"/>
    </location>
    <ligand>
        <name>GTP</name>
        <dbReference type="ChEBI" id="CHEBI:37565"/>
    </ligand>
</feature>
<sequence length="198" mass="21878">MMRCCLYPPPAALTYTSCKQLPDHKPSTPLKGRSLYPAPEPLTYAGITSTDPLQTCCQPKVELLPQERTPESMASAQRHGSIAIMGLDNAGKTTLLRMLEDDKIVEHEPTVHAQKRQLVLEDNHFEALDLGGHQTVRILWKKYALHAAGIAFLVDAADRTRFQEASEELGQLLDEPLLGHIPVATRMPSIALIPILRG</sequence>
<evidence type="ECO:0000256" key="12">
    <source>
        <dbReference type="PIRSR" id="PIRSR606687-2"/>
    </source>
</evidence>